<evidence type="ECO:0000313" key="3">
    <source>
        <dbReference type="Proteomes" id="UP000521872"/>
    </source>
</evidence>
<evidence type="ECO:0000313" key="2">
    <source>
        <dbReference type="EMBL" id="KAF4621480.1"/>
    </source>
</evidence>
<proteinExistence type="predicted"/>
<protein>
    <recommendedName>
        <fullName evidence="1">SnoaL-like domain-containing protein</fullName>
    </recommendedName>
</protein>
<dbReference type="SUPFAM" id="SSF54427">
    <property type="entry name" value="NTF2-like"/>
    <property type="match status" value="1"/>
</dbReference>
<name>A0A8H4VV51_9AGAR</name>
<sequence length="172" mass="19733">MSRYPSEYVPPASPSPYLRAYLKFIESFNSWDVERILACYDDTLEHHIYPKQSLRQDVPFRNKEQYAEYMRKMNPALKFIKVTLHEVIEDGPKLAIQASSVGESANGTPYSNEYMSIVHFVPVTPSSDPDALPKICLAKEFVDSAFSIKFFTEEQAKLRQKKLEAEEVTSKA</sequence>
<comment type="caution">
    <text evidence="2">The sequence shown here is derived from an EMBL/GenBank/DDBJ whole genome shotgun (WGS) entry which is preliminary data.</text>
</comment>
<dbReference type="OrthoDB" id="3758478at2759"/>
<evidence type="ECO:0000259" key="1">
    <source>
        <dbReference type="Pfam" id="PF12680"/>
    </source>
</evidence>
<dbReference type="InterPro" id="IPR032710">
    <property type="entry name" value="NTF2-like_dom_sf"/>
</dbReference>
<dbReference type="Proteomes" id="UP000521872">
    <property type="component" value="Unassembled WGS sequence"/>
</dbReference>
<gene>
    <name evidence="2" type="ORF">D9613_001045</name>
</gene>
<dbReference type="EMBL" id="JAACJL010000015">
    <property type="protein sequence ID" value="KAF4621480.1"/>
    <property type="molecule type" value="Genomic_DNA"/>
</dbReference>
<dbReference type="Gene3D" id="3.10.450.50">
    <property type="match status" value="1"/>
</dbReference>
<dbReference type="PANTHER" id="PTHR39598:SF1">
    <property type="entry name" value="AUSTINOID BIOSYNTHESIS CLUSTERS PROTEIN F-RELATED"/>
    <property type="match status" value="1"/>
</dbReference>
<dbReference type="InterPro" id="IPR050977">
    <property type="entry name" value="Fungal_Meroterpenoid_Isomerase"/>
</dbReference>
<dbReference type="AlphaFoldDB" id="A0A8H4VV51"/>
<organism evidence="2 3">
    <name type="scientific">Agrocybe pediades</name>
    <dbReference type="NCBI Taxonomy" id="84607"/>
    <lineage>
        <taxon>Eukaryota</taxon>
        <taxon>Fungi</taxon>
        <taxon>Dikarya</taxon>
        <taxon>Basidiomycota</taxon>
        <taxon>Agaricomycotina</taxon>
        <taxon>Agaricomycetes</taxon>
        <taxon>Agaricomycetidae</taxon>
        <taxon>Agaricales</taxon>
        <taxon>Agaricineae</taxon>
        <taxon>Strophariaceae</taxon>
        <taxon>Agrocybe</taxon>
    </lineage>
</organism>
<reference evidence="2 3" key="1">
    <citation type="submission" date="2019-12" db="EMBL/GenBank/DDBJ databases">
        <authorList>
            <person name="Floudas D."/>
            <person name="Bentzer J."/>
            <person name="Ahren D."/>
            <person name="Johansson T."/>
            <person name="Persson P."/>
            <person name="Tunlid A."/>
        </authorList>
    </citation>
    <scope>NUCLEOTIDE SEQUENCE [LARGE SCALE GENOMIC DNA]</scope>
    <source>
        <strain evidence="2 3">CBS 102.39</strain>
    </source>
</reference>
<accession>A0A8H4VV51</accession>
<keyword evidence="3" id="KW-1185">Reference proteome</keyword>
<dbReference type="InterPro" id="IPR037401">
    <property type="entry name" value="SnoaL-like"/>
</dbReference>
<feature type="domain" description="SnoaL-like" evidence="1">
    <location>
        <begin position="23"/>
        <end position="120"/>
    </location>
</feature>
<dbReference type="PANTHER" id="PTHR39598">
    <property type="entry name" value="AUSTINOL SYNTHESIS PROTEIN F-RELATED"/>
    <property type="match status" value="1"/>
</dbReference>
<dbReference type="Pfam" id="PF12680">
    <property type="entry name" value="SnoaL_2"/>
    <property type="match status" value="1"/>
</dbReference>